<protein>
    <submittedName>
        <fullName evidence="1">Tim10/DDP family zinc finger-domain-containing protein</fullName>
    </submittedName>
</protein>
<accession>A0ACB8AGC0</accession>
<keyword evidence="2" id="KW-1185">Reference proteome</keyword>
<dbReference type="EMBL" id="MU267661">
    <property type="protein sequence ID" value="KAH7912018.1"/>
    <property type="molecule type" value="Genomic_DNA"/>
</dbReference>
<reference evidence="1" key="1">
    <citation type="journal article" date="2021" name="New Phytol.">
        <title>Evolutionary innovations through gain and loss of genes in the ectomycorrhizal Boletales.</title>
        <authorList>
            <person name="Wu G."/>
            <person name="Miyauchi S."/>
            <person name="Morin E."/>
            <person name="Kuo A."/>
            <person name="Drula E."/>
            <person name="Varga T."/>
            <person name="Kohler A."/>
            <person name="Feng B."/>
            <person name="Cao Y."/>
            <person name="Lipzen A."/>
            <person name="Daum C."/>
            <person name="Hundley H."/>
            <person name="Pangilinan J."/>
            <person name="Johnson J."/>
            <person name="Barry K."/>
            <person name="LaButti K."/>
            <person name="Ng V."/>
            <person name="Ahrendt S."/>
            <person name="Min B."/>
            <person name="Choi I.G."/>
            <person name="Park H."/>
            <person name="Plett J.M."/>
            <person name="Magnuson J."/>
            <person name="Spatafora J.W."/>
            <person name="Nagy L.G."/>
            <person name="Henrissat B."/>
            <person name="Grigoriev I.V."/>
            <person name="Yang Z.L."/>
            <person name="Xu J."/>
            <person name="Martin F.M."/>
        </authorList>
    </citation>
    <scope>NUCLEOTIDE SEQUENCE</scope>
    <source>
        <strain evidence="1">ATCC 28755</strain>
    </source>
</reference>
<comment type="caution">
    <text evidence="1">The sequence shown here is derived from an EMBL/GenBank/DDBJ whole genome shotgun (WGS) entry which is preliminary data.</text>
</comment>
<evidence type="ECO:0000313" key="2">
    <source>
        <dbReference type="Proteomes" id="UP000790377"/>
    </source>
</evidence>
<proteinExistence type="predicted"/>
<name>A0ACB8AGC0_9AGAM</name>
<evidence type="ECO:0000313" key="1">
    <source>
        <dbReference type="EMBL" id="KAH7912018.1"/>
    </source>
</evidence>
<sequence>MSEFFGLKSSSSATPSDMAMRKEAMMQNVRSEMALANAQELINKAGEKCYIKCVTKPSTSLSGSEETCLSHCLERYIEAFNVVSRSYSARIAQEKDSL</sequence>
<dbReference type="Proteomes" id="UP000790377">
    <property type="component" value="Unassembled WGS sequence"/>
</dbReference>
<organism evidence="1 2">
    <name type="scientific">Hygrophoropsis aurantiaca</name>
    <dbReference type="NCBI Taxonomy" id="72124"/>
    <lineage>
        <taxon>Eukaryota</taxon>
        <taxon>Fungi</taxon>
        <taxon>Dikarya</taxon>
        <taxon>Basidiomycota</taxon>
        <taxon>Agaricomycotina</taxon>
        <taxon>Agaricomycetes</taxon>
        <taxon>Agaricomycetidae</taxon>
        <taxon>Boletales</taxon>
        <taxon>Coniophorineae</taxon>
        <taxon>Hygrophoropsidaceae</taxon>
        <taxon>Hygrophoropsis</taxon>
    </lineage>
</organism>
<gene>
    <name evidence="1" type="ORF">BJ138DRAFT_1061905</name>
</gene>